<dbReference type="Gene3D" id="2.130.10.10">
    <property type="entry name" value="YVTN repeat-like/Quinoprotein amine dehydrogenase"/>
    <property type="match status" value="1"/>
</dbReference>
<dbReference type="GO" id="GO:0043161">
    <property type="term" value="P:proteasome-mediated ubiquitin-dependent protein catabolic process"/>
    <property type="evidence" value="ECO:0007669"/>
    <property type="project" value="TreeGrafter"/>
</dbReference>
<evidence type="ECO:0000313" key="7">
    <source>
        <dbReference type="Proteomes" id="UP000036681"/>
    </source>
</evidence>
<dbReference type="WBParaSite" id="ALUE_0002088701-mRNA-1">
    <property type="protein sequence ID" value="ALUE_0002088701-mRNA-1"/>
    <property type="gene ID" value="ALUE_0002088701"/>
</dbReference>
<feature type="domain" description="RING-type" evidence="6">
    <location>
        <begin position="53"/>
        <end position="102"/>
    </location>
</feature>
<dbReference type="Proteomes" id="UP000036681">
    <property type="component" value="Unplaced"/>
</dbReference>
<keyword evidence="7" id="KW-1185">Reference proteome</keyword>
<dbReference type="PANTHER" id="PTHR44080">
    <property type="entry name" value="E3 UBIQUITIN-PROTEIN LIGASE COP1"/>
    <property type="match status" value="1"/>
</dbReference>
<accession>A0A0M3IQ59</accession>
<evidence type="ECO:0000256" key="5">
    <source>
        <dbReference type="SAM" id="MobiDB-lite"/>
    </source>
</evidence>
<dbReference type="AlphaFoldDB" id="A0A0M3IQ59"/>
<protein>
    <submittedName>
        <fullName evidence="8">RING-type domain-containing protein</fullName>
    </submittedName>
</protein>
<dbReference type="InterPro" id="IPR036322">
    <property type="entry name" value="WD40_repeat_dom_sf"/>
</dbReference>
<dbReference type="PROSITE" id="PS50082">
    <property type="entry name" value="WD_REPEATS_2"/>
    <property type="match status" value="1"/>
</dbReference>
<dbReference type="SUPFAM" id="SSF50978">
    <property type="entry name" value="WD40 repeat-like"/>
    <property type="match status" value="1"/>
</dbReference>
<feature type="compositionally biased region" description="Basic residues" evidence="5">
    <location>
        <begin position="1"/>
        <end position="11"/>
    </location>
</feature>
<evidence type="ECO:0000313" key="8">
    <source>
        <dbReference type="WBParaSite" id="ALUE_0002088701-mRNA-1"/>
    </source>
</evidence>
<keyword evidence="1 3" id="KW-0479">Metal-binding</keyword>
<dbReference type="SUPFAM" id="SSF57850">
    <property type="entry name" value="RING/U-box"/>
    <property type="match status" value="1"/>
</dbReference>
<dbReference type="Gene3D" id="3.30.40.10">
    <property type="entry name" value="Zinc/RING finger domain, C3HC4 (zinc finger)"/>
    <property type="match status" value="1"/>
</dbReference>
<dbReference type="GO" id="GO:0008270">
    <property type="term" value="F:zinc ion binding"/>
    <property type="evidence" value="ECO:0007669"/>
    <property type="project" value="UniProtKB-KW"/>
</dbReference>
<evidence type="ECO:0000256" key="4">
    <source>
        <dbReference type="PROSITE-ProRule" id="PRU00221"/>
    </source>
</evidence>
<dbReference type="InterPro" id="IPR042755">
    <property type="entry name" value="COP1"/>
</dbReference>
<dbReference type="InterPro" id="IPR001841">
    <property type="entry name" value="Znf_RING"/>
</dbReference>
<dbReference type="Pfam" id="PF00400">
    <property type="entry name" value="WD40"/>
    <property type="match status" value="1"/>
</dbReference>
<dbReference type="InterPro" id="IPR013083">
    <property type="entry name" value="Znf_RING/FYVE/PHD"/>
</dbReference>
<name>A0A0M3IQ59_ASCLU</name>
<proteinExistence type="predicted"/>
<dbReference type="PANTHER" id="PTHR44080:SF1">
    <property type="entry name" value="E3 UBIQUITIN-PROTEIN LIGASE COP1"/>
    <property type="match status" value="1"/>
</dbReference>
<dbReference type="InterPro" id="IPR001680">
    <property type="entry name" value="WD40_rpt"/>
</dbReference>
<evidence type="ECO:0000256" key="3">
    <source>
        <dbReference type="PROSITE-ProRule" id="PRU00175"/>
    </source>
</evidence>
<keyword evidence="1 3" id="KW-0863">Zinc-finger</keyword>
<dbReference type="InterPro" id="IPR015943">
    <property type="entry name" value="WD40/YVTN_repeat-like_dom_sf"/>
</dbReference>
<reference evidence="8" key="1">
    <citation type="submission" date="2017-02" db="UniProtKB">
        <authorList>
            <consortium name="WormBaseParasite"/>
        </authorList>
    </citation>
    <scope>IDENTIFICATION</scope>
</reference>
<organism evidence="7 8">
    <name type="scientific">Ascaris lumbricoides</name>
    <name type="common">Giant roundworm</name>
    <dbReference type="NCBI Taxonomy" id="6252"/>
    <lineage>
        <taxon>Eukaryota</taxon>
        <taxon>Metazoa</taxon>
        <taxon>Ecdysozoa</taxon>
        <taxon>Nematoda</taxon>
        <taxon>Chromadorea</taxon>
        <taxon>Rhabditida</taxon>
        <taxon>Spirurina</taxon>
        <taxon>Ascaridomorpha</taxon>
        <taxon>Ascaridoidea</taxon>
        <taxon>Ascarididae</taxon>
        <taxon>Ascaris</taxon>
    </lineage>
</organism>
<sequence length="554" mass="62418">MSAGRANRKRPLPHEDLKPFIPELSPPPGSSAPSTSLSSFDPFPNIANSAYNCPICLQLFREPYSTICGHSFWNDSLKKCNNCSRECISAHLERCSRCPICSRELDTASGPIVFPNFTAAAIADSIRSKTRMVRSIRSAAEGCGIASEGTSDELVDLAMSLDASSIDRVMDVLRKRREQIALGDTRRKNVLMSEFIDEMITRREDTIRQAQHELSFLKHDRQTVQEGCGIASEGTSDELVDLAMSLDASSIDRVMDVLRKRREQIALGDTRRKNVLMSEFIDEMITRREDTIRQAQHELSFLKHDRQTVQTILKDEKVVGSSSHRMVPDAGGLSTFVTCGSDIALRQPSFADDEIEMSKYRARLRQHMNGLEQAYVLKRICYKTGNDARNNVEEAIGACPDGLEEFSRVLQGMSQYGSFRRLASLNYNISDTSPALSIVSSIEFDKDGEYFVVAGVTKKIKVYAFRNVVDNADALHYPLTQLQCNSKISNVSWNPYTKNMLASSDYDGTVQLWDTYMSKSIRRYQDKRHFERMCCGRVPWGNVLALPAQQRFRS</sequence>
<dbReference type="SMART" id="SM00320">
    <property type="entry name" value="WD40"/>
    <property type="match status" value="2"/>
</dbReference>
<feature type="repeat" description="WD" evidence="4">
    <location>
        <begin position="488"/>
        <end position="523"/>
    </location>
</feature>
<feature type="region of interest" description="Disordered" evidence="5">
    <location>
        <begin position="1"/>
        <end position="37"/>
    </location>
</feature>
<dbReference type="GO" id="GO:0061630">
    <property type="term" value="F:ubiquitin protein ligase activity"/>
    <property type="evidence" value="ECO:0007669"/>
    <property type="project" value="InterPro"/>
</dbReference>
<evidence type="ECO:0000256" key="1">
    <source>
        <dbReference type="ARBA" id="ARBA00022771"/>
    </source>
</evidence>
<evidence type="ECO:0000256" key="2">
    <source>
        <dbReference type="ARBA" id="ARBA00022833"/>
    </source>
</evidence>
<keyword evidence="2" id="KW-0862">Zinc</keyword>
<evidence type="ECO:0000259" key="6">
    <source>
        <dbReference type="PROSITE" id="PS50089"/>
    </source>
</evidence>
<dbReference type="PROSITE" id="PS50089">
    <property type="entry name" value="ZF_RING_2"/>
    <property type="match status" value="1"/>
</dbReference>
<keyword evidence="4" id="KW-0853">WD repeat</keyword>